<dbReference type="InterPro" id="IPR029058">
    <property type="entry name" value="AB_hydrolase_fold"/>
</dbReference>
<keyword evidence="6" id="KW-0732">Signal</keyword>
<keyword evidence="3 6" id="KW-0645">Protease</keyword>
<evidence type="ECO:0000313" key="8">
    <source>
        <dbReference type="Proteomes" id="UP000054279"/>
    </source>
</evidence>
<keyword evidence="5" id="KW-0325">Glycoprotein</keyword>
<feature type="chain" id="PRO_5006514541" description="Carboxypeptidase" evidence="6">
    <location>
        <begin position="20"/>
        <end position="672"/>
    </location>
</feature>
<evidence type="ECO:0000256" key="3">
    <source>
        <dbReference type="ARBA" id="ARBA00022670"/>
    </source>
</evidence>
<protein>
    <recommendedName>
        <fullName evidence="6">Carboxypeptidase</fullName>
        <ecNumber evidence="6">3.4.16.-</ecNumber>
    </recommendedName>
</protein>
<name>A0A0C9UJM6_SPHS4</name>
<organism evidence="7 8">
    <name type="scientific">Sphaerobolus stellatus (strain SS14)</name>
    <dbReference type="NCBI Taxonomy" id="990650"/>
    <lineage>
        <taxon>Eukaryota</taxon>
        <taxon>Fungi</taxon>
        <taxon>Dikarya</taxon>
        <taxon>Basidiomycota</taxon>
        <taxon>Agaricomycotina</taxon>
        <taxon>Agaricomycetes</taxon>
        <taxon>Phallomycetidae</taxon>
        <taxon>Geastrales</taxon>
        <taxon>Sphaerobolaceae</taxon>
        <taxon>Sphaerobolus</taxon>
    </lineage>
</organism>
<evidence type="ECO:0000256" key="2">
    <source>
        <dbReference type="ARBA" id="ARBA00022645"/>
    </source>
</evidence>
<dbReference type="GO" id="GO:0006508">
    <property type="term" value="P:proteolysis"/>
    <property type="evidence" value="ECO:0007669"/>
    <property type="project" value="UniProtKB-KW"/>
</dbReference>
<dbReference type="OrthoDB" id="443318at2759"/>
<dbReference type="PRINTS" id="PR00724">
    <property type="entry name" value="CRBOXYPTASEC"/>
</dbReference>
<dbReference type="PANTHER" id="PTHR11802:SF479">
    <property type="entry name" value="CARBOXYPEPTIDASE"/>
    <property type="match status" value="1"/>
</dbReference>
<dbReference type="Pfam" id="PF00450">
    <property type="entry name" value="Peptidase_S10"/>
    <property type="match status" value="1"/>
</dbReference>
<evidence type="ECO:0000256" key="5">
    <source>
        <dbReference type="ARBA" id="ARBA00023180"/>
    </source>
</evidence>
<proteinExistence type="inferred from homology"/>
<dbReference type="PROSITE" id="PS00131">
    <property type="entry name" value="CARBOXYPEPT_SER_SER"/>
    <property type="match status" value="1"/>
</dbReference>
<evidence type="ECO:0000256" key="6">
    <source>
        <dbReference type="RuleBase" id="RU361156"/>
    </source>
</evidence>
<dbReference type="PANTHER" id="PTHR11802">
    <property type="entry name" value="SERINE PROTEASE FAMILY S10 SERINE CARBOXYPEPTIDASE"/>
    <property type="match status" value="1"/>
</dbReference>
<dbReference type="InterPro" id="IPR001563">
    <property type="entry name" value="Peptidase_S10"/>
</dbReference>
<sequence length="672" mass="73198">MFISAIGILLASIAVLVNAQNDPNASVPNSFPHFYPGIPNNNTNFKDSKAWQDYFLVKDQLPNATFSLERSFAGNLPVNRQGHPNDTLFFWAWETNNGSLTDDGNEEKPWMIWLNGGPGSSSMIGLLFENGPIHVANNLSLVKNEFGWNTLADTIWVDQPVGVGYATADSKGYVFDEDQMGLDFMRFLSNLVQVFPSLAKRPLYLTGESYAGTYIPYITKAYFGLSNPPVRLAKFVIGDGTIGSGPLFTSGVPTMQVIETYPQLIDYDPDVYNYFKEQTHLCGYDLNASYPMTSHFPSLRPAFDDSTASSSSFTSLSLKRKFKKSTFTSLLAFASKPKSSFSKRELQDREDRKAILKRDLSMRSNGTIDPLYECFLLGELSDYTVNFTKPWSHNDSDDAGFDVYSIPDALNPEAPQDGLLFMNDPKTRAALHAPTSKDWTSSLPYPFGNDPDGIDPSIEPLAFFDELAKNSSEKSVSWVIFSGNDDFLVAHWGSQLAIQNTSFGGTIGFTKPPSTPWFGDDNTFAGIVHQERNVTFVLFDKAGHLVSQWQPSRALTFVREFVLGSNPTGSLLPNGTLVASNSSSAAGFKSPLVGHILPAKNDPIFTGSGTTQGSTIWPSATIAAWDGFIATATATVTSPANGQGGNRNGAVRNGLGLCVVIGCALLGGLILL</sequence>
<accession>A0A0C9UJM6</accession>
<dbReference type="EC" id="3.4.16.-" evidence="6"/>
<reference evidence="7 8" key="1">
    <citation type="submission" date="2014-06" db="EMBL/GenBank/DDBJ databases">
        <title>Evolutionary Origins and Diversification of the Mycorrhizal Mutualists.</title>
        <authorList>
            <consortium name="DOE Joint Genome Institute"/>
            <consortium name="Mycorrhizal Genomics Consortium"/>
            <person name="Kohler A."/>
            <person name="Kuo A."/>
            <person name="Nagy L.G."/>
            <person name="Floudas D."/>
            <person name="Copeland A."/>
            <person name="Barry K.W."/>
            <person name="Cichocki N."/>
            <person name="Veneault-Fourrey C."/>
            <person name="LaButti K."/>
            <person name="Lindquist E.A."/>
            <person name="Lipzen A."/>
            <person name="Lundell T."/>
            <person name="Morin E."/>
            <person name="Murat C."/>
            <person name="Riley R."/>
            <person name="Ohm R."/>
            <person name="Sun H."/>
            <person name="Tunlid A."/>
            <person name="Henrissat B."/>
            <person name="Grigoriev I.V."/>
            <person name="Hibbett D.S."/>
            <person name="Martin F."/>
        </authorList>
    </citation>
    <scope>NUCLEOTIDE SEQUENCE [LARGE SCALE GENOMIC DNA]</scope>
    <source>
        <strain evidence="7 8">SS14</strain>
    </source>
</reference>
<dbReference type="SUPFAM" id="SSF53474">
    <property type="entry name" value="alpha/beta-Hydrolases"/>
    <property type="match status" value="1"/>
</dbReference>
<dbReference type="HOGENOM" id="CLU_440163_0_0_1"/>
<dbReference type="AlphaFoldDB" id="A0A0C9UJM6"/>
<evidence type="ECO:0000313" key="7">
    <source>
        <dbReference type="EMBL" id="KIJ35084.1"/>
    </source>
</evidence>
<comment type="similarity">
    <text evidence="1 6">Belongs to the peptidase S10 family.</text>
</comment>
<evidence type="ECO:0000256" key="1">
    <source>
        <dbReference type="ARBA" id="ARBA00009431"/>
    </source>
</evidence>
<dbReference type="InterPro" id="IPR018202">
    <property type="entry name" value="Ser_caboxypep_ser_AS"/>
</dbReference>
<dbReference type="GO" id="GO:0004185">
    <property type="term" value="F:serine-type carboxypeptidase activity"/>
    <property type="evidence" value="ECO:0007669"/>
    <property type="project" value="UniProtKB-UniRule"/>
</dbReference>
<dbReference type="Proteomes" id="UP000054279">
    <property type="component" value="Unassembled WGS sequence"/>
</dbReference>
<dbReference type="Gene3D" id="3.40.50.1820">
    <property type="entry name" value="alpha/beta hydrolase"/>
    <property type="match status" value="1"/>
</dbReference>
<dbReference type="EMBL" id="KN837192">
    <property type="protein sequence ID" value="KIJ35084.1"/>
    <property type="molecule type" value="Genomic_DNA"/>
</dbReference>
<feature type="signal peptide" evidence="6">
    <location>
        <begin position="1"/>
        <end position="19"/>
    </location>
</feature>
<keyword evidence="2 6" id="KW-0121">Carboxypeptidase</keyword>
<keyword evidence="4 6" id="KW-0378">Hydrolase</keyword>
<evidence type="ECO:0000256" key="4">
    <source>
        <dbReference type="ARBA" id="ARBA00022801"/>
    </source>
</evidence>
<gene>
    <name evidence="7" type="ORF">M422DRAFT_233049</name>
</gene>
<keyword evidence="8" id="KW-1185">Reference proteome</keyword>